<dbReference type="FunFam" id="3.40.50.720:FF:000084">
    <property type="entry name" value="Short-chain dehydrogenase reductase"/>
    <property type="match status" value="1"/>
</dbReference>
<dbReference type="PANTHER" id="PTHR42879:SF6">
    <property type="entry name" value="NADPH-DEPENDENT REDUCTASE BACG"/>
    <property type="match status" value="1"/>
</dbReference>
<geneLocation type="plasmid" evidence="3 4">
    <name>p3</name>
</geneLocation>
<dbReference type="EMBL" id="CP032342">
    <property type="protein sequence ID" value="QCO13001.1"/>
    <property type="molecule type" value="Genomic_DNA"/>
</dbReference>
<protein>
    <submittedName>
        <fullName evidence="3">SDR family oxidoreductase</fullName>
    </submittedName>
</protein>
<accession>A0A4D8QTZ3</accession>
<dbReference type="Proteomes" id="UP000298774">
    <property type="component" value="Plasmid p3"/>
</dbReference>
<evidence type="ECO:0000313" key="5">
    <source>
        <dbReference type="Proteomes" id="UP001277471"/>
    </source>
</evidence>
<dbReference type="EMBL" id="JAWXYC010000001">
    <property type="protein sequence ID" value="MDX5950227.1"/>
    <property type="molecule type" value="Genomic_DNA"/>
</dbReference>
<dbReference type="PANTHER" id="PTHR42879">
    <property type="entry name" value="3-OXOACYL-(ACYL-CARRIER-PROTEIN) REDUCTASE"/>
    <property type="match status" value="1"/>
</dbReference>
<keyword evidence="5" id="KW-1185">Reference proteome</keyword>
<dbReference type="RefSeq" id="WP_079285731.1">
    <property type="nucleotide sequence ID" value="NZ_CP032342.1"/>
</dbReference>
<evidence type="ECO:0000313" key="4">
    <source>
        <dbReference type="Proteomes" id="UP000298774"/>
    </source>
</evidence>
<dbReference type="InterPro" id="IPR050259">
    <property type="entry name" value="SDR"/>
</dbReference>
<dbReference type="InterPro" id="IPR036291">
    <property type="entry name" value="NAD(P)-bd_dom_sf"/>
</dbReference>
<reference evidence="3 4" key="1">
    <citation type="submission" date="2018-09" db="EMBL/GenBank/DDBJ databases">
        <title>Whole genome based analysis of evolution and adaptive divergence in Indian and Brazilian strains of Azospirillum brasilense.</title>
        <authorList>
            <person name="Singh C."/>
            <person name="Tripathi A.K."/>
        </authorList>
    </citation>
    <scope>NUCLEOTIDE SEQUENCE [LARGE SCALE GENOMIC DNA]</scope>
    <source>
        <strain evidence="3 4">MTCC4038</strain>
        <plasmid evidence="3 4">p3</plasmid>
    </source>
</reference>
<dbReference type="SUPFAM" id="SSF51735">
    <property type="entry name" value="NAD(P)-binding Rossmann-fold domains"/>
    <property type="match status" value="1"/>
</dbReference>
<dbReference type="PRINTS" id="PR00081">
    <property type="entry name" value="GDHRDH"/>
</dbReference>
<dbReference type="GeneID" id="56448039"/>
<sequence>MELGLKGKVALVLGGSQGIGRAAALGFAREGCAVAICGRDPGRLEEARTLLEAAGGPVLAVRADVGDADAVERLAGEVADAFGTIHILVNNAAGPKPGSFDGLSDSDWEDAFRLTLMSAVNATRAVLPHMRRQRWGRIVNISSYSVKQPIGELMLSNSLRLGALGWAKTMATQLAPDNILVNTVCPGWTATDRMTQVVGARAAAQGRSADDTAAGIAAGIPLGRFARPEEVADLIIFLASERASYLTGTAIPVDGGIVQSAL</sequence>
<dbReference type="Pfam" id="PF13561">
    <property type="entry name" value="adh_short_C2"/>
    <property type="match status" value="1"/>
</dbReference>
<evidence type="ECO:0000313" key="3">
    <source>
        <dbReference type="EMBL" id="QCO13001.1"/>
    </source>
</evidence>
<organism evidence="3 4">
    <name type="scientific">Azospirillum brasilense</name>
    <dbReference type="NCBI Taxonomy" id="192"/>
    <lineage>
        <taxon>Bacteria</taxon>
        <taxon>Pseudomonadati</taxon>
        <taxon>Pseudomonadota</taxon>
        <taxon>Alphaproteobacteria</taxon>
        <taxon>Rhodospirillales</taxon>
        <taxon>Azospirillaceae</taxon>
        <taxon>Azospirillum</taxon>
    </lineage>
</organism>
<name>A0A4D8QTZ3_AZOBR</name>
<evidence type="ECO:0000313" key="2">
    <source>
        <dbReference type="EMBL" id="MDX5950227.1"/>
    </source>
</evidence>
<dbReference type="InterPro" id="IPR002347">
    <property type="entry name" value="SDR_fam"/>
</dbReference>
<dbReference type="Proteomes" id="UP001277471">
    <property type="component" value="Unassembled WGS sequence"/>
</dbReference>
<dbReference type="Gene3D" id="3.40.50.720">
    <property type="entry name" value="NAD(P)-binding Rossmann-like Domain"/>
    <property type="match status" value="1"/>
</dbReference>
<comment type="similarity">
    <text evidence="1">Belongs to the short-chain dehydrogenases/reductases (SDR) family.</text>
</comment>
<proteinExistence type="inferred from homology"/>
<dbReference type="AlphaFoldDB" id="A0A4D8QTZ3"/>
<reference evidence="2 5" key="2">
    <citation type="submission" date="2023-11" db="EMBL/GenBank/DDBJ databases">
        <title>MicrobeMod: A computational toolkit for identifying prokaryotic methylation and restriction-modification with nanopore sequencing.</title>
        <authorList>
            <person name="Crits-Christoph A."/>
            <person name="Kang S.C."/>
            <person name="Lee H."/>
            <person name="Ostrov N."/>
        </authorList>
    </citation>
    <scope>NUCLEOTIDE SEQUENCE [LARGE SCALE GENOMIC DNA]</scope>
    <source>
        <strain evidence="2 5">ATCC 29145</strain>
    </source>
</reference>
<gene>
    <name evidence="3" type="ORF">D3868_28835</name>
    <name evidence="2" type="ORF">SIM66_03275</name>
</gene>
<evidence type="ECO:0000256" key="1">
    <source>
        <dbReference type="ARBA" id="ARBA00006484"/>
    </source>
</evidence>
<dbReference type="CDD" id="cd05344">
    <property type="entry name" value="BKR_like_SDR_like"/>
    <property type="match status" value="1"/>
</dbReference>
<keyword evidence="3" id="KW-0614">Plasmid</keyword>